<organism evidence="1 2">
    <name type="scientific">Streptomyces durmitorensis</name>
    <dbReference type="NCBI Taxonomy" id="319947"/>
    <lineage>
        <taxon>Bacteria</taxon>
        <taxon>Bacillati</taxon>
        <taxon>Actinomycetota</taxon>
        <taxon>Actinomycetes</taxon>
        <taxon>Kitasatosporales</taxon>
        <taxon>Streptomycetaceae</taxon>
        <taxon>Streptomyces</taxon>
    </lineage>
</organism>
<keyword evidence="2" id="KW-1185">Reference proteome</keyword>
<dbReference type="RefSeq" id="WP_249585912.1">
    <property type="nucleotide sequence ID" value="NZ_BAAAQL010000002.1"/>
</dbReference>
<accession>A0ABY4PLC7</accession>
<proteinExistence type="predicted"/>
<dbReference type="EMBL" id="CP097289">
    <property type="protein sequence ID" value="UQT54416.1"/>
    <property type="molecule type" value="Genomic_DNA"/>
</dbReference>
<sequence length="78" mass="9300">MSTWHQTQWRHWKTADEYDVELIVREKRPVEGLTRLERVMVARGLTERRVPAGEIARIVGVTPRTVWRWRSEGFRQAA</sequence>
<protein>
    <submittedName>
        <fullName evidence="1">Helix-turn-helix domain-containing protein</fullName>
    </submittedName>
</protein>
<evidence type="ECO:0000313" key="1">
    <source>
        <dbReference type="EMBL" id="UQT54416.1"/>
    </source>
</evidence>
<evidence type="ECO:0000313" key="2">
    <source>
        <dbReference type="Proteomes" id="UP000829992"/>
    </source>
</evidence>
<gene>
    <name evidence="1" type="ORF">M4V62_04540</name>
</gene>
<reference evidence="1 2" key="1">
    <citation type="submission" date="2022-05" db="EMBL/GenBank/DDBJ databases">
        <authorList>
            <person name="Zhou X."/>
            <person name="Li K."/>
            <person name="Man Y."/>
        </authorList>
    </citation>
    <scope>NUCLEOTIDE SEQUENCE [LARGE SCALE GENOMIC DNA]</scope>
    <source>
        <strain evidence="1 2">MS405</strain>
    </source>
</reference>
<name>A0ABY4PLC7_9ACTN</name>
<dbReference type="Pfam" id="PF13384">
    <property type="entry name" value="HTH_23"/>
    <property type="match status" value="1"/>
</dbReference>
<dbReference type="Proteomes" id="UP000829992">
    <property type="component" value="Chromosome"/>
</dbReference>